<feature type="compositionally biased region" description="Acidic residues" evidence="10">
    <location>
        <begin position="213"/>
        <end position="222"/>
    </location>
</feature>
<evidence type="ECO:0000256" key="9">
    <source>
        <dbReference type="PROSITE-ProRule" id="PRU00146"/>
    </source>
</evidence>
<feature type="compositionally biased region" description="Basic residues" evidence="10">
    <location>
        <begin position="1"/>
        <end position="11"/>
    </location>
</feature>
<evidence type="ECO:0000256" key="8">
    <source>
        <dbReference type="PROSITE-ProRule" id="PRU00035"/>
    </source>
</evidence>
<protein>
    <recommendedName>
        <fullName evidence="15">Tripartite motif containing 66</fullName>
    </recommendedName>
</protein>
<dbReference type="GO" id="GO:0005634">
    <property type="term" value="C:nucleus"/>
    <property type="evidence" value="ECO:0007669"/>
    <property type="project" value="UniProtKB-SubCell"/>
</dbReference>
<proteinExistence type="predicted"/>
<accession>A0A3B5K0G3</accession>
<keyword evidence="7" id="KW-0539">Nucleus</keyword>
<keyword evidence="6 8" id="KW-0103">Bromodomain</keyword>
<dbReference type="PRINTS" id="PR00503">
    <property type="entry name" value="BROMODOMAIN"/>
</dbReference>
<dbReference type="AlphaFoldDB" id="A0A3B5K0G3"/>
<keyword evidence="5" id="KW-0175">Coiled coil</keyword>
<keyword evidence="2" id="KW-0479">Metal-binding</keyword>
<keyword evidence="4" id="KW-0862">Zinc</keyword>
<dbReference type="GO" id="GO:0000785">
    <property type="term" value="C:chromatin"/>
    <property type="evidence" value="ECO:0007669"/>
    <property type="project" value="TreeGrafter"/>
</dbReference>
<feature type="compositionally biased region" description="Polar residues" evidence="10">
    <location>
        <begin position="114"/>
        <end position="135"/>
    </location>
</feature>
<dbReference type="GO" id="GO:0008270">
    <property type="term" value="F:zinc ion binding"/>
    <property type="evidence" value="ECO:0007669"/>
    <property type="project" value="UniProtKB-KW"/>
</dbReference>
<organism evidence="13 14">
    <name type="scientific">Takifugu rubripes</name>
    <name type="common">Japanese pufferfish</name>
    <name type="synonym">Fugu rubripes</name>
    <dbReference type="NCBI Taxonomy" id="31033"/>
    <lineage>
        <taxon>Eukaryota</taxon>
        <taxon>Metazoa</taxon>
        <taxon>Chordata</taxon>
        <taxon>Craniata</taxon>
        <taxon>Vertebrata</taxon>
        <taxon>Euteleostomi</taxon>
        <taxon>Actinopterygii</taxon>
        <taxon>Neopterygii</taxon>
        <taxon>Teleostei</taxon>
        <taxon>Neoteleostei</taxon>
        <taxon>Acanthomorphata</taxon>
        <taxon>Eupercaria</taxon>
        <taxon>Tetraodontiformes</taxon>
        <taxon>Tetradontoidea</taxon>
        <taxon>Tetraodontidae</taxon>
        <taxon>Takifugu</taxon>
    </lineage>
</organism>
<evidence type="ECO:0000256" key="4">
    <source>
        <dbReference type="ARBA" id="ARBA00022833"/>
    </source>
</evidence>
<evidence type="ECO:0000256" key="10">
    <source>
        <dbReference type="SAM" id="MobiDB-lite"/>
    </source>
</evidence>
<feature type="compositionally biased region" description="Basic and acidic residues" evidence="10">
    <location>
        <begin position="223"/>
        <end position="240"/>
    </location>
</feature>
<keyword evidence="3 9" id="KW-0863">Zinc-finger</keyword>
<dbReference type="SUPFAM" id="SSF47370">
    <property type="entry name" value="Bromodomain"/>
    <property type="match status" value="1"/>
</dbReference>
<dbReference type="InterPro" id="IPR019786">
    <property type="entry name" value="Zinc_finger_PHD-type_CS"/>
</dbReference>
<dbReference type="Pfam" id="PF00628">
    <property type="entry name" value="PHD"/>
    <property type="match status" value="1"/>
</dbReference>
<dbReference type="InterPro" id="IPR036427">
    <property type="entry name" value="Bromodomain-like_sf"/>
</dbReference>
<feature type="compositionally biased region" description="Low complexity" evidence="10">
    <location>
        <begin position="153"/>
        <end position="167"/>
    </location>
</feature>
<evidence type="ECO:0000259" key="12">
    <source>
        <dbReference type="PROSITE" id="PS50016"/>
    </source>
</evidence>
<feature type="region of interest" description="Disordered" evidence="10">
    <location>
        <begin position="1"/>
        <end position="43"/>
    </location>
</feature>
<dbReference type="PANTHER" id="PTHR45915:SF7">
    <property type="entry name" value="TRIPARTITE MOTIF-CONTAINING PROTEIN 66"/>
    <property type="match status" value="1"/>
</dbReference>
<feature type="compositionally biased region" description="Acidic residues" evidence="10">
    <location>
        <begin position="252"/>
        <end position="449"/>
    </location>
</feature>
<dbReference type="InterPro" id="IPR019787">
    <property type="entry name" value="Znf_PHD-finger"/>
</dbReference>
<dbReference type="Ensembl" id="ENSTRUT00000049444.2">
    <property type="protein sequence ID" value="ENSTRUP00000050946.2"/>
    <property type="gene ID" value="ENSTRUG00000023931.2"/>
</dbReference>
<evidence type="ECO:0000256" key="7">
    <source>
        <dbReference type="ARBA" id="ARBA00023242"/>
    </source>
</evidence>
<evidence type="ECO:0000256" key="1">
    <source>
        <dbReference type="ARBA" id="ARBA00004123"/>
    </source>
</evidence>
<dbReference type="InterPro" id="IPR001965">
    <property type="entry name" value="Znf_PHD"/>
</dbReference>
<evidence type="ECO:0000313" key="14">
    <source>
        <dbReference type="Proteomes" id="UP000005226"/>
    </source>
</evidence>
<dbReference type="PANTHER" id="PTHR45915">
    <property type="entry name" value="TRANSCRIPTION INTERMEDIARY FACTOR"/>
    <property type="match status" value="1"/>
</dbReference>
<evidence type="ECO:0000256" key="3">
    <source>
        <dbReference type="ARBA" id="ARBA00022771"/>
    </source>
</evidence>
<dbReference type="PROSITE" id="PS50014">
    <property type="entry name" value="BROMODOMAIN_2"/>
    <property type="match status" value="1"/>
</dbReference>
<evidence type="ECO:0000313" key="13">
    <source>
        <dbReference type="Ensembl" id="ENSTRUP00000050946.2"/>
    </source>
</evidence>
<dbReference type="GeneTree" id="ENSGT00940000165144"/>
<dbReference type="SUPFAM" id="SSF57903">
    <property type="entry name" value="FYVE/PHD zinc finger"/>
    <property type="match status" value="1"/>
</dbReference>
<evidence type="ECO:0000256" key="5">
    <source>
        <dbReference type="ARBA" id="ARBA00023054"/>
    </source>
</evidence>
<sequence>MAHLPSRRHGYSPHGQAEPAPWVTKGTAPVIPSETNSYPATKAEEPNLLLEKQQPATALAGLLKRIRIPPEAQRILARSNRPVVSLERLNVQAVLLSSSLQPVVSLVRLPGQTEPQISCEPDQQNSSRQTANTGGLSDPDRVPVLWSEAFRPDGSTSDGSTSDGSTSDGREQPYILLDSGSDDWDPDERAEPEMFYLDPDPEQGMVIQLDPELQMDQDLDVEAEMKYEVEDKREDQRFEEVDLCSGQPEGGPDMEEVNEPQPEENGPEPEDVGEPGPEEWDGPEPEDVGEPGPEEWDGPEPEDVGEPGPEEWDGPEPEDVGEPGPEEWDGPEPEDVGEPGPEEWDGPEPEDVGEPGPEEWDGPEPEDVAEPGPEEVDGPEPEDVVEPGPEEVDGPEPEDVAEPGPEEVDGPEPEDVVEPGPEEVDGPEPEDVAEPGPEEVDGPEPEDVAEPGPGEVDGPEPEGLAVGPGPGREQVESEDFCAVCLNGGELLCCDQCPKVYHLSCHLPPLVSFPQGDWMCTLCRPDQGAAGTYDCESSRSLRGVHALYTLSNQEQRRCEKLALQLYSHRLSGPFQQPVSPLARNYYQTIKRPMDLSVIRRKLDKANTLHYFSVDQFLQDVLLMLRNCATFNYPDSEVAQAGRSLEVFFLSRLKEVFPDRRFPTATQETMNRARLRWLRKKKESSRKKKYS</sequence>
<dbReference type="Pfam" id="PF00439">
    <property type="entry name" value="Bromodomain"/>
    <property type="match status" value="1"/>
</dbReference>
<dbReference type="InterPro" id="IPR011011">
    <property type="entry name" value="Znf_FYVE_PHD"/>
</dbReference>
<dbReference type="InterPro" id="IPR001487">
    <property type="entry name" value="Bromodomain"/>
</dbReference>
<dbReference type="SMART" id="SM00249">
    <property type="entry name" value="PHD"/>
    <property type="match status" value="1"/>
</dbReference>
<dbReference type="Gene3D" id="3.30.40.10">
    <property type="entry name" value="Zinc/RING finger domain, C3HC4 (zinc finger)"/>
    <property type="match status" value="1"/>
</dbReference>
<dbReference type="InParanoid" id="A0A3B5K0G3"/>
<feature type="domain" description="Bromo" evidence="11">
    <location>
        <begin position="565"/>
        <end position="637"/>
    </location>
</feature>
<feature type="region of interest" description="Disordered" evidence="10">
    <location>
        <begin position="212"/>
        <end position="472"/>
    </location>
</feature>
<gene>
    <name evidence="13" type="primary">LOC105416966</name>
</gene>
<reference evidence="13" key="3">
    <citation type="submission" date="2025-09" db="UniProtKB">
        <authorList>
            <consortium name="Ensembl"/>
        </authorList>
    </citation>
    <scope>IDENTIFICATION</scope>
</reference>
<evidence type="ECO:0008006" key="15">
    <source>
        <dbReference type="Google" id="ProtNLM"/>
    </source>
</evidence>
<dbReference type="InterPro" id="IPR013083">
    <property type="entry name" value="Znf_RING/FYVE/PHD"/>
</dbReference>
<evidence type="ECO:0000256" key="2">
    <source>
        <dbReference type="ARBA" id="ARBA00022723"/>
    </source>
</evidence>
<dbReference type="FunFam" id="3.30.40.10:FF:000123">
    <property type="entry name" value="E3 ubiquitin-protein ligase TRIM33"/>
    <property type="match status" value="1"/>
</dbReference>
<dbReference type="PROSITE" id="PS01359">
    <property type="entry name" value="ZF_PHD_1"/>
    <property type="match status" value="1"/>
</dbReference>
<feature type="region of interest" description="Disordered" evidence="10">
    <location>
        <begin position="114"/>
        <end position="198"/>
    </location>
</feature>
<feature type="domain" description="PHD-type" evidence="12">
    <location>
        <begin position="478"/>
        <end position="525"/>
    </location>
</feature>
<dbReference type="Gene3D" id="1.20.920.10">
    <property type="entry name" value="Bromodomain-like"/>
    <property type="match status" value="1"/>
</dbReference>
<comment type="subcellular location">
    <subcellularLocation>
        <location evidence="1">Nucleus</location>
    </subcellularLocation>
</comment>
<dbReference type="CDD" id="cd05502">
    <property type="entry name" value="Bromo_tif1_like"/>
    <property type="match status" value="1"/>
</dbReference>
<reference evidence="13" key="2">
    <citation type="submission" date="2025-08" db="UniProtKB">
        <authorList>
            <consortium name="Ensembl"/>
        </authorList>
    </citation>
    <scope>IDENTIFICATION</scope>
</reference>
<dbReference type="Proteomes" id="UP000005226">
    <property type="component" value="Chromosome 9"/>
</dbReference>
<evidence type="ECO:0000259" key="11">
    <source>
        <dbReference type="PROSITE" id="PS50014"/>
    </source>
</evidence>
<keyword evidence="14" id="KW-1185">Reference proteome</keyword>
<reference evidence="13 14" key="1">
    <citation type="journal article" date="2011" name="Genome Biol. Evol.">
        <title>Integration of the genetic map and genome assembly of fugu facilitates insights into distinct features of genome evolution in teleosts and mammals.</title>
        <authorList>
            <person name="Kai W."/>
            <person name="Kikuchi K."/>
            <person name="Tohari S."/>
            <person name="Chew A.K."/>
            <person name="Tay A."/>
            <person name="Fujiwara A."/>
            <person name="Hosoya S."/>
            <person name="Suetake H."/>
            <person name="Naruse K."/>
            <person name="Brenner S."/>
            <person name="Suzuki Y."/>
            <person name="Venkatesh B."/>
        </authorList>
    </citation>
    <scope>NUCLEOTIDE SEQUENCE [LARGE SCALE GENOMIC DNA]</scope>
</reference>
<dbReference type="SMART" id="SM00297">
    <property type="entry name" value="BROMO"/>
    <property type="match status" value="1"/>
</dbReference>
<name>A0A3B5K0G3_TAKRU</name>
<evidence type="ECO:0000256" key="6">
    <source>
        <dbReference type="ARBA" id="ARBA00023117"/>
    </source>
</evidence>
<dbReference type="PROSITE" id="PS50016">
    <property type="entry name" value="ZF_PHD_2"/>
    <property type="match status" value="1"/>
</dbReference>
<dbReference type="STRING" id="31033.ENSTRUP00000050946"/>